<dbReference type="EMBL" id="KN833041">
    <property type="protein sequence ID" value="KIM75890.1"/>
    <property type="molecule type" value="Genomic_DNA"/>
</dbReference>
<dbReference type="HOGENOM" id="CLU_2590623_0_0_1"/>
<evidence type="ECO:0000313" key="2">
    <source>
        <dbReference type="Proteomes" id="UP000054166"/>
    </source>
</evidence>
<dbReference type="AlphaFoldDB" id="A0A0C3ETM8"/>
<dbReference type="InParanoid" id="A0A0C3ETM8"/>
<proteinExistence type="predicted"/>
<accession>A0A0C3ETM8</accession>
<protein>
    <submittedName>
        <fullName evidence="1">Uncharacterized protein</fullName>
    </submittedName>
</protein>
<name>A0A0C3ETM8_PILCF</name>
<keyword evidence="2" id="KW-1185">Reference proteome</keyword>
<gene>
    <name evidence="1" type="ORF">PILCRDRAFT_663452</name>
</gene>
<evidence type="ECO:0000313" key="1">
    <source>
        <dbReference type="EMBL" id="KIM75890.1"/>
    </source>
</evidence>
<reference evidence="1 2" key="1">
    <citation type="submission" date="2014-04" db="EMBL/GenBank/DDBJ databases">
        <authorList>
            <consortium name="DOE Joint Genome Institute"/>
            <person name="Kuo A."/>
            <person name="Tarkka M."/>
            <person name="Buscot F."/>
            <person name="Kohler A."/>
            <person name="Nagy L.G."/>
            <person name="Floudas D."/>
            <person name="Copeland A."/>
            <person name="Barry K.W."/>
            <person name="Cichocki N."/>
            <person name="Veneault-Fourrey C."/>
            <person name="LaButti K."/>
            <person name="Lindquist E.A."/>
            <person name="Lipzen A."/>
            <person name="Lundell T."/>
            <person name="Morin E."/>
            <person name="Murat C."/>
            <person name="Sun H."/>
            <person name="Tunlid A."/>
            <person name="Henrissat B."/>
            <person name="Grigoriev I.V."/>
            <person name="Hibbett D.S."/>
            <person name="Martin F."/>
            <person name="Nordberg H.P."/>
            <person name="Cantor M.N."/>
            <person name="Hua S.X."/>
        </authorList>
    </citation>
    <scope>NUCLEOTIDE SEQUENCE [LARGE SCALE GENOMIC DNA]</scope>
    <source>
        <strain evidence="1 2">F 1598</strain>
    </source>
</reference>
<sequence length="80" mass="8753">MYINGLVLSWLRGTNYLQTVVQGGAEQYQDPISLRPHSCRHGDMKTICPAFTRTSLTPVAEIGNSRGITSSSTACAVRMH</sequence>
<dbReference type="Proteomes" id="UP000054166">
    <property type="component" value="Unassembled WGS sequence"/>
</dbReference>
<reference evidence="2" key="2">
    <citation type="submission" date="2015-01" db="EMBL/GenBank/DDBJ databases">
        <title>Evolutionary Origins and Diversification of the Mycorrhizal Mutualists.</title>
        <authorList>
            <consortium name="DOE Joint Genome Institute"/>
            <consortium name="Mycorrhizal Genomics Consortium"/>
            <person name="Kohler A."/>
            <person name="Kuo A."/>
            <person name="Nagy L.G."/>
            <person name="Floudas D."/>
            <person name="Copeland A."/>
            <person name="Barry K.W."/>
            <person name="Cichocki N."/>
            <person name="Veneault-Fourrey C."/>
            <person name="LaButti K."/>
            <person name="Lindquist E.A."/>
            <person name="Lipzen A."/>
            <person name="Lundell T."/>
            <person name="Morin E."/>
            <person name="Murat C."/>
            <person name="Riley R."/>
            <person name="Ohm R."/>
            <person name="Sun H."/>
            <person name="Tunlid A."/>
            <person name="Henrissat B."/>
            <person name="Grigoriev I.V."/>
            <person name="Hibbett D.S."/>
            <person name="Martin F."/>
        </authorList>
    </citation>
    <scope>NUCLEOTIDE SEQUENCE [LARGE SCALE GENOMIC DNA]</scope>
    <source>
        <strain evidence="2">F 1598</strain>
    </source>
</reference>
<organism evidence="1 2">
    <name type="scientific">Piloderma croceum (strain F 1598)</name>
    <dbReference type="NCBI Taxonomy" id="765440"/>
    <lineage>
        <taxon>Eukaryota</taxon>
        <taxon>Fungi</taxon>
        <taxon>Dikarya</taxon>
        <taxon>Basidiomycota</taxon>
        <taxon>Agaricomycotina</taxon>
        <taxon>Agaricomycetes</taxon>
        <taxon>Agaricomycetidae</taxon>
        <taxon>Atheliales</taxon>
        <taxon>Atheliaceae</taxon>
        <taxon>Piloderma</taxon>
    </lineage>
</organism>